<evidence type="ECO:0000256" key="5">
    <source>
        <dbReference type="ARBA" id="ARBA00022692"/>
    </source>
</evidence>
<keyword evidence="6 11" id="KW-0375">Hydrogen ion transport</keyword>
<evidence type="ECO:0000256" key="8">
    <source>
        <dbReference type="ARBA" id="ARBA00023065"/>
    </source>
</evidence>
<evidence type="ECO:0000313" key="13">
    <source>
        <dbReference type="EMBL" id="ATU19803.1"/>
    </source>
</evidence>
<dbReference type="EMBL" id="CP018044">
    <property type="protein sequence ID" value="ATU19803.1"/>
    <property type="molecule type" value="Genomic_DNA"/>
</dbReference>
<feature type="transmembrane region" description="Helical" evidence="11">
    <location>
        <begin position="101"/>
        <end position="119"/>
    </location>
</feature>
<keyword evidence="5 11" id="KW-0812">Transmembrane</keyword>
<evidence type="ECO:0000256" key="6">
    <source>
        <dbReference type="ARBA" id="ARBA00022781"/>
    </source>
</evidence>
<dbReference type="RefSeq" id="WP_024540253.1">
    <property type="nucleotide sequence ID" value="NZ_CP018044.1"/>
</dbReference>
<keyword evidence="4 11" id="KW-0138">CF(0)</keyword>
<keyword evidence="10 11" id="KW-0066">ATP synthesis</keyword>
<feature type="transmembrane region" description="Helical" evidence="11">
    <location>
        <begin position="197"/>
        <end position="220"/>
    </location>
</feature>
<gene>
    <name evidence="11" type="primary">atpB</name>
    <name evidence="13" type="ORF">BcFMB_01345</name>
    <name evidence="14" type="ORF">BCHO_0621</name>
</gene>
<feature type="transmembrane region" description="Helical" evidence="11">
    <location>
        <begin position="45"/>
        <end position="64"/>
    </location>
</feature>
<proteinExistence type="inferred from homology"/>
<dbReference type="InterPro" id="IPR045083">
    <property type="entry name" value="ATP_synth_F0_asu_bact/mt"/>
</dbReference>
<keyword evidence="8 11" id="KW-0406">Ion transport</keyword>
<keyword evidence="7 11" id="KW-1133">Transmembrane helix</keyword>
<evidence type="ECO:0000256" key="4">
    <source>
        <dbReference type="ARBA" id="ARBA00022547"/>
    </source>
</evidence>
<dbReference type="KEGG" id="bcho:BcFMB_01345"/>
<dbReference type="InterPro" id="IPR000568">
    <property type="entry name" value="ATP_synth_F0_asu"/>
</dbReference>
<evidence type="ECO:0000256" key="2">
    <source>
        <dbReference type="ARBA" id="ARBA00006810"/>
    </source>
</evidence>
<evidence type="ECO:0000256" key="1">
    <source>
        <dbReference type="ARBA" id="ARBA00004141"/>
    </source>
</evidence>
<dbReference type="OrthoDB" id="9809130at2"/>
<dbReference type="InterPro" id="IPR023011">
    <property type="entry name" value="ATP_synth_F0_asu_AS"/>
</dbReference>
<dbReference type="PANTHER" id="PTHR11410:SF0">
    <property type="entry name" value="ATP SYNTHASE SUBUNIT A"/>
    <property type="match status" value="1"/>
</dbReference>
<evidence type="ECO:0000256" key="12">
    <source>
        <dbReference type="RuleBase" id="RU000483"/>
    </source>
</evidence>
<evidence type="ECO:0000256" key="10">
    <source>
        <dbReference type="ARBA" id="ARBA00023310"/>
    </source>
</evidence>
<dbReference type="InterPro" id="IPR035908">
    <property type="entry name" value="F0_ATP_A_sf"/>
</dbReference>
<keyword evidence="3 11" id="KW-0813">Transport</keyword>
<comment type="similarity">
    <text evidence="2 11 12">Belongs to the ATPase A chain family.</text>
</comment>
<evidence type="ECO:0000313" key="16">
    <source>
        <dbReference type="Proteomes" id="UP000229907"/>
    </source>
</evidence>
<keyword evidence="11" id="KW-1003">Cell membrane</keyword>
<dbReference type="CDD" id="cd00310">
    <property type="entry name" value="ATP-synt_Fo_a_6"/>
    <property type="match status" value="1"/>
</dbReference>
<dbReference type="GO" id="GO:0046933">
    <property type="term" value="F:proton-transporting ATP synthase activity, rotational mechanism"/>
    <property type="evidence" value="ECO:0007669"/>
    <property type="project" value="UniProtKB-UniRule"/>
</dbReference>
<dbReference type="PROSITE" id="PS00449">
    <property type="entry name" value="ATPASE_A"/>
    <property type="match status" value="1"/>
</dbReference>
<evidence type="ECO:0000313" key="15">
    <source>
        <dbReference type="Proteomes" id="UP000028995"/>
    </source>
</evidence>
<evidence type="ECO:0000256" key="9">
    <source>
        <dbReference type="ARBA" id="ARBA00023136"/>
    </source>
</evidence>
<feature type="transmembrane region" description="Helical" evidence="11">
    <location>
        <begin position="126"/>
        <end position="149"/>
    </location>
</feature>
<dbReference type="PANTHER" id="PTHR11410">
    <property type="entry name" value="ATP SYNTHASE SUBUNIT A"/>
    <property type="match status" value="1"/>
</dbReference>
<dbReference type="eggNOG" id="COG0356">
    <property type="taxonomic scope" value="Bacteria"/>
</dbReference>
<dbReference type="EMBL" id="JGYU01000007">
    <property type="protein sequence ID" value="KFI56947.1"/>
    <property type="molecule type" value="Genomic_DNA"/>
</dbReference>
<feature type="transmembrane region" description="Helical" evidence="11">
    <location>
        <begin position="169"/>
        <end position="188"/>
    </location>
</feature>
<keyword evidence="9 11" id="KW-0472">Membrane</keyword>
<dbReference type="Proteomes" id="UP000229907">
    <property type="component" value="Chromosome"/>
</dbReference>
<dbReference type="NCBIfam" id="TIGR01131">
    <property type="entry name" value="ATP_synt_6_or_A"/>
    <property type="match status" value="1"/>
</dbReference>
<dbReference type="PRINTS" id="PR00123">
    <property type="entry name" value="ATPASEA"/>
</dbReference>
<dbReference type="HAMAP" id="MF_01393">
    <property type="entry name" value="ATP_synth_a_bact"/>
    <property type="match status" value="1"/>
</dbReference>
<dbReference type="AlphaFoldDB" id="A0A087ADU7"/>
<dbReference type="Gene3D" id="1.20.120.220">
    <property type="entry name" value="ATP synthase, F0 complex, subunit A"/>
    <property type="match status" value="1"/>
</dbReference>
<comment type="subcellular location">
    <subcellularLocation>
        <location evidence="11 12">Cell membrane</location>
        <topology evidence="11 12">Multi-pass membrane protein</topology>
    </subcellularLocation>
    <subcellularLocation>
        <location evidence="1">Membrane</location>
        <topology evidence="1">Multi-pass membrane protein</topology>
    </subcellularLocation>
</comment>
<comment type="function">
    <text evidence="11 12">Key component of the proton channel; it plays a direct role in the translocation of protons across the membrane.</text>
</comment>
<keyword evidence="15" id="KW-1185">Reference proteome</keyword>
<reference evidence="14 15" key="1">
    <citation type="submission" date="2014-03" db="EMBL/GenBank/DDBJ databases">
        <title>Genomics of Bifidobacteria.</title>
        <authorList>
            <person name="Ventura M."/>
            <person name="Milani C."/>
            <person name="Lugli G.A."/>
        </authorList>
    </citation>
    <scope>NUCLEOTIDE SEQUENCE [LARGE SCALE GENOMIC DNA]</scope>
    <source>
        <strain evidence="14 15">LMG 10510</strain>
    </source>
</reference>
<dbReference type="STRING" id="35760.BCHO_0621"/>
<dbReference type="GO" id="GO:0045259">
    <property type="term" value="C:proton-transporting ATP synthase complex"/>
    <property type="evidence" value="ECO:0007669"/>
    <property type="project" value="UniProtKB-KW"/>
</dbReference>
<dbReference type="SUPFAM" id="SSF81336">
    <property type="entry name" value="F1F0 ATP synthase subunit A"/>
    <property type="match status" value="1"/>
</dbReference>
<evidence type="ECO:0000313" key="14">
    <source>
        <dbReference type="EMBL" id="KFI56947.1"/>
    </source>
</evidence>
<sequence length="272" mass="30458">MVDAFAAGIVTLAEEEPSMHMPGIGDFLPPEILFQGTPFAINRIIFVRILATIILMLVLGITAARAKLVPGRWQGAVEWIVNFTKTDIVYQVMGEERGKRYVPMITTVFLTLLVFNLCGEVPGMNIAASATITLPLVFAMWCFCQYWIAGIREKGLGHFLRDELFPKGVPWPIYILLSPIQLLELLIIRPFSLTIRLFANMISGHLILALCLSATQYFLVDVVNKVMMPFGVITFAAGMFMYLFEMLVAALQAYIFAILTTAYINMSYPEID</sequence>
<evidence type="ECO:0000256" key="11">
    <source>
        <dbReference type="HAMAP-Rule" id="MF_01393"/>
    </source>
</evidence>
<dbReference type="Proteomes" id="UP000028995">
    <property type="component" value="Unassembled WGS sequence"/>
</dbReference>
<reference evidence="13 16" key="2">
    <citation type="submission" date="2016-11" db="EMBL/GenBank/DDBJ databases">
        <title>complete genome sequence of Bifidobacterium choerinum strain FMB-1.</title>
        <authorList>
            <person name="Park C.-S."/>
            <person name="Jung D.-H."/>
            <person name="Choi D.-S."/>
        </authorList>
    </citation>
    <scope>NUCLEOTIDE SEQUENCE [LARGE SCALE GENOMIC DNA]</scope>
    <source>
        <strain evidence="13 16">FMB-1</strain>
    </source>
</reference>
<evidence type="ECO:0000256" key="3">
    <source>
        <dbReference type="ARBA" id="ARBA00022448"/>
    </source>
</evidence>
<dbReference type="Pfam" id="PF00119">
    <property type="entry name" value="ATP-synt_A"/>
    <property type="match status" value="1"/>
</dbReference>
<accession>A0A087ADU7</accession>
<evidence type="ECO:0000256" key="7">
    <source>
        <dbReference type="ARBA" id="ARBA00022989"/>
    </source>
</evidence>
<name>A0A087ADU7_9BIFI</name>
<organism evidence="14 15">
    <name type="scientific">Bifidobacterium choerinum</name>
    <dbReference type="NCBI Taxonomy" id="35760"/>
    <lineage>
        <taxon>Bacteria</taxon>
        <taxon>Bacillati</taxon>
        <taxon>Actinomycetota</taxon>
        <taxon>Actinomycetes</taxon>
        <taxon>Bifidobacteriales</taxon>
        <taxon>Bifidobacteriaceae</taxon>
        <taxon>Bifidobacterium</taxon>
    </lineage>
</organism>
<dbReference type="GO" id="GO:0005886">
    <property type="term" value="C:plasma membrane"/>
    <property type="evidence" value="ECO:0007669"/>
    <property type="project" value="UniProtKB-SubCell"/>
</dbReference>
<protein>
    <recommendedName>
        <fullName evidence="11 12">ATP synthase subunit a</fullName>
    </recommendedName>
    <alternativeName>
        <fullName evidence="11">ATP synthase F0 sector subunit a</fullName>
    </alternativeName>
    <alternativeName>
        <fullName evidence="11">F-ATPase subunit 6</fullName>
    </alternativeName>
</protein>